<keyword evidence="2" id="KW-1185">Reference proteome</keyword>
<dbReference type="EMBL" id="CP016397">
    <property type="protein sequence ID" value="ASQ44798.1"/>
    <property type="molecule type" value="Genomic_DNA"/>
</dbReference>
<dbReference type="OrthoDB" id="5648664at2"/>
<sequence length="87" mass="10248">MIKITRDEFLTFALIPEIAHAKEVTWFKSNKMADKLGIIIQIDSNKKYNYLIFHKDKAEDYILYPSDDDYSSSDYGEVYLELENKMA</sequence>
<accession>A0A222NYY7</accession>
<organism evidence="1 2">
    <name type="scientific">Legionella clemsonensis</name>
    <dbReference type="NCBI Taxonomy" id="1867846"/>
    <lineage>
        <taxon>Bacteria</taxon>
        <taxon>Pseudomonadati</taxon>
        <taxon>Pseudomonadota</taxon>
        <taxon>Gammaproteobacteria</taxon>
        <taxon>Legionellales</taxon>
        <taxon>Legionellaceae</taxon>
        <taxon>Legionella</taxon>
    </lineage>
</organism>
<dbReference type="RefSeq" id="WP_094089926.1">
    <property type="nucleotide sequence ID" value="NZ_CP016397.1"/>
</dbReference>
<protein>
    <submittedName>
        <fullName evidence="1">Uncharacterized protein</fullName>
    </submittedName>
</protein>
<name>A0A222NYY7_9GAMM</name>
<gene>
    <name evidence="1" type="ORF">clem_01160</name>
</gene>
<dbReference type="AlphaFoldDB" id="A0A222NYY7"/>
<dbReference type="Proteomes" id="UP000201728">
    <property type="component" value="Chromosome"/>
</dbReference>
<reference evidence="2" key="1">
    <citation type="submission" date="2016-07" db="EMBL/GenBank/DDBJ databases">
        <authorList>
            <person name="Florea S."/>
            <person name="Webb J.S."/>
            <person name="Jaromczyk J."/>
            <person name="Schardl C.L."/>
        </authorList>
    </citation>
    <scope>NUCLEOTIDE SEQUENCE [LARGE SCALE GENOMIC DNA]</scope>
    <source>
        <strain evidence="2">CDC-D5610</strain>
    </source>
</reference>
<dbReference type="KEGG" id="lcd:clem_01160"/>
<evidence type="ECO:0000313" key="1">
    <source>
        <dbReference type="EMBL" id="ASQ44798.1"/>
    </source>
</evidence>
<evidence type="ECO:0000313" key="2">
    <source>
        <dbReference type="Proteomes" id="UP000201728"/>
    </source>
</evidence>
<proteinExistence type="predicted"/>